<organism evidence="1 2">
    <name type="scientific">Ancylostoma ceylanicum</name>
    <dbReference type="NCBI Taxonomy" id="53326"/>
    <lineage>
        <taxon>Eukaryota</taxon>
        <taxon>Metazoa</taxon>
        <taxon>Ecdysozoa</taxon>
        <taxon>Nematoda</taxon>
        <taxon>Chromadorea</taxon>
        <taxon>Rhabditida</taxon>
        <taxon>Rhabditina</taxon>
        <taxon>Rhabditomorpha</taxon>
        <taxon>Strongyloidea</taxon>
        <taxon>Ancylostomatidae</taxon>
        <taxon>Ancylostomatinae</taxon>
        <taxon>Ancylostoma</taxon>
    </lineage>
</organism>
<proteinExistence type="predicted"/>
<comment type="caution">
    <text evidence="1">The sequence shown here is derived from an EMBL/GenBank/DDBJ whole genome shotgun (WGS) entry which is preliminary data.</text>
</comment>
<keyword evidence="2" id="KW-1185">Reference proteome</keyword>
<name>A0A016STQ1_9BILA</name>
<gene>
    <name evidence="1" type="primary">Acey_s0179.g752</name>
    <name evidence="1" type="ORF">Y032_0179g752</name>
</gene>
<evidence type="ECO:0000313" key="1">
    <source>
        <dbReference type="EMBL" id="EYB93781.1"/>
    </source>
</evidence>
<sequence length="70" mass="7980">MKKDLEVSEESIVSQNFLRLRFRDRRNKEQSSTAATAISNKQSVSQLRRLVGGIGARQKTESCELEPRKS</sequence>
<protein>
    <submittedName>
        <fullName evidence="1">Uncharacterized protein</fullName>
    </submittedName>
</protein>
<dbReference type="Proteomes" id="UP000024635">
    <property type="component" value="Unassembled WGS sequence"/>
</dbReference>
<reference evidence="2" key="1">
    <citation type="journal article" date="2015" name="Nat. Genet.">
        <title>The genome and transcriptome of the zoonotic hookworm Ancylostoma ceylanicum identify infection-specific gene families.</title>
        <authorList>
            <person name="Schwarz E.M."/>
            <person name="Hu Y."/>
            <person name="Antoshechkin I."/>
            <person name="Miller M.M."/>
            <person name="Sternberg P.W."/>
            <person name="Aroian R.V."/>
        </authorList>
    </citation>
    <scope>NUCLEOTIDE SEQUENCE</scope>
    <source>
        <strain evidence="2">HY135</strain>
    </source>
</reference>
<dbReference type="AlphaFoldDB" id="A0A016STQ1"/>
<evidence type="ECO:0000313" key="2">
    <source>
        <dbReference type="Proteomes" id="UP000024635"/>
    </source>
</evidence>
<dbReference type="EMBL" id="JARK01001515">
    <property type="protein sequence ID" value="EYB93781.1"/>
    <property type="molecule type" value="Genomic_DNA"/>
</dbReference>
<accession>A0A016STQ1</accession>